<evidence type="ECO:0000256" key="4">
    <source>
        <dbReference type="ARBA" id="ARBA00022801"/>
    </source>
</evidence>
<evidence type="ECO:0000313" key="10">
    <source>
        <dbReference type="Proteomes" id="UP001146793"/>
    </source>
</evidence>
<dbReference type="InterPro" id="IPR029052">
    <property type="entry name" value="Metallo-depent_PP-like"/>
</dbReference>
<name>A0AAV8A7Q2_9EUKA</name>
<proteinExistence type="inferred from homology"/>
<evidence type="ECO:0000256" key="1">
    <source>
        <dbReference type="ARBA" id="ARBA00004613"/>
    </source>
</evidence>
<feature type="chain" id="PRO_5043361601" evidence="6">
    <location>
        <begin position="20"/>
        <end position="420"/>
    </location>
</feature>
<keyword evidence="4" id="KW-0378">Hydrolase</keyword>
<dbReference type="SUPFAM" id="SSF56300">
    <property type="entry name" value="Metallo-dependent phosphatases"/>
    <property type="match status" value="1"/>
</dbReference>
<sequence length="420" mass="48081">MNNLILTSIFLTTLSLVCSLSGTFWQMTDQHYDWAYKPGSNPVRGVCREGKGLAGLYGDYNCDVPWSVIESAIKKMKEIDPNPDFILNSGDSYPHAGGTIDDVAETVKNTTEILRKYFPDTPIIYSPGNHDFYPCHCCPAGPNFWLAVLSDQIKPLLNEEQRATFAQGGYYSTVVGDLRIVSLNTVLYYSQNKDTAKGEGDLSEQYAFVKSELDKAKKYNQKVLIVGHVPPGFDCDGGGHQFHPQFNVPYLQAFDTHPEKSRIIGQIYGHTHHDSYRLSNGSGVLFVAPSVDPWLDFWAQNQTANNPAMARRFFYDQDNLNLLKYEQYWMDLTLANLNDKIDWQLEYQSDKAPFYLPDLSLKSFINLTYKLENDLVLFDNYYNLHYVQYPQIQCNSLCKKKQICGLKYLYDSDYEKCRKN</sequence>
<feature type="domain" description="Sphingomyelin phosphodiesterase C-terminal" evidence="8">
    <location>
        <begin position="285"/>
        <end position="419"/>
    </location>
</feature>
<comment type="subcellular location">
    <subcellularLocation>
        <location evidence="1">Secreted</location>
    </subcellularLocation>
</comment>
<dbReference type="AlphaFoldDB" id="A0AAV8A7Q2"/>
<dbReference type="GO" id="GO:0008081">
    <property type="term" value="F:phosphoric diester hydrolase activity"/>
    <property type="evidence" value="ECO:0007669"/>
    <property type="project" value="TreeGrafter"/>
</dbReference>
<feature type="domain" description="Calcineurin-like phosphoesterase" evidence="7">
    <location>
        <begin position="24"/>
        <end position="273"/>
    </location>
</feature>
<evidence type="ECO:0000259" key="8">
    <source>
        <dbReference type="Pfam" id="PF19272"/>
    </source>
</evidence>
<gene>
    <name evidence="9" type="ORF">M0812_00503</name>
</gene>
<dbReference type="Pfam" id="PF19272">
    <property type="entry name" value="ASMase_C"/>
    <property type="match status" value="1"/>
</dbReference>
<dbReference type="Proteomes" id="UP001146793">
    <property type="component" value="Unassembled WGS sequence"/>
</dbReference>
<organism evidence="9 10">
    <name type="scientific">Anaeramoeba flamelloides</name>
    <dbReference type="NCBI Taxonomy" id="1746091"/>
    <lineage>
        <taxon>Eukaryota</taxon>
        <taxon>Metamonada</taxon>
        <taxon>Anaeramoebidae</taxon>
        <taxon>Anaeramoeba</taxon>
    </lineage>
</organism>
<dbReference type="PANTHER" id="PTHR10340">
    <property type="entry name" value="SPHINGOMYELIN PHOSPHODIESTERASE"/>
    <property type="match status" value="1"/>
</dbReference>
<reference evidence="9" key="1">
    <citation type="submission" date="2022-08" db="EMBL/GenBank/DDBJ databases">
        <title>Novel sulphate-reducing endosymbionts in the free-living metamonad Anaeramoeba.</title>
        <authorList>
            <person name="Jerlstrom-Hultqvist J."/>
            <person name="Cepicka I."/>
            <person name="Gallot-Lavallee L."/>
            <person name="Salas-Leiva D."/>
            <person name="Curtis B.A."/>
            <person name="Zahonova K."/>
            <person name="Pipaliya S."/>
            <person name="Dacks J."/>
            <person name="Roger A.J."/>
        </authorList>
    </citation>
    <scope>NUCLEOTIDE SEQUENCE</scope>
    <source>
        <strain evidence="9">Busselton2</strain>
    </source>
</reference>
<dbReference type="PANTHER" id="PTHR10340:SF57">
    <property type="entry name" value="METALLOPHOS DOMAIN-CONTAINING PROTEIN"/>
    <property type="match status" value="1"/>
</dbReference>
<evidence type="ECO:0000256" key="6">
    <source>
        <dbReference type="SAM" id="SignalP"/>
    </source>
</evidence>
<keyword evidence="3" id="KW-0964">Secreted</keyword>
<dbReference type="GO" id="GO:0005615">
    <property type="term" value="C:extracellular space"/>
    <property type="evidence" value="ECO:0007669"/>
    <property type="project" value="TreeGrafter"/>
</dbReference>
<evidence type="ECO:0000256" key="3">
    <source>
        <dbReference type="ARBA" id="ARBA00022525"/>
    </source>
</evidence>
<dbReference type="EMBL" id="JANTQA010000015">
    <property type="protein sequence ID" value="KAJ3448030.1"/>
    <property type="molecule type" value="Genomic_DNA"/>
</dbReference>
<feature type="signal peptide" evidence="6">
    <location>
        <begin position="1"/>
        <end position="19"/>
    </location>
</feature>
<evidence type="ECO:0000259" key="7">
    <source>
        <dbReference type="Pfam" id="PF00149"/>
    </source>
</evidence>
<dbReference type="Gene3D" id="3.60.21.10">
    <property type="match status" value="1"/>
</dbReference>
<keyword evidence="6" id="KW-0732">Signal</keyword>
<evidence type="ECO:0000256" key="5">
    <source>
        <dbReference type="ARBA" id="ARBA00023180"/>
    </source>
</evidence>
<protein>
    <submittedName>
        <fullName evidence="9">Sphingomyelin phosphodiesterase</fullName>
    </submittedName>
</protein>
<dbReference type="Pfam" id="PF00149">
    <property type="entry name" value="Metallophos"/>
    <property type="match status" value="1"/>
</dbReference>
<dbReference type="InterPro" id="IPR004843">
    <property type="entry name" value="Calcineurin-like_PHP"/>
</dbReference>
<comment type="similarity">
    <text evidence="2">Belongs to the acid sphingomyelinase family.</text>
</comment>
<dbReference type="InterPro" id="IPR045473">
    <property type="entry name" value="ASM_C"/>
</dbReference>
<accession>A0AAV8A7Q2</accession>
<evidence type="ECO:0000313" key="9">
    <source>
        <dbReference type="EMBL" id="KAJ3448030.1"/>
    </source>
</evidence>
<keyword evidence="5" id="KW-0325">Glycoprotein</keyword>
<comment type="caution">
    <text evidence="9">The sequence shown here is derived from an EMBL/GenBank/DDBJ whole genome shotgun (WGS) entry which is preliminary data.</text>
</comment>
<evidence type="ECO:0000256" key="2">
    <source>
        <dbReference type="ARBA" id="ARBA00008234"/>
    </source>
</evidence>